<sequence>MEPAFDYIIVGGGSAGCAVAGRLAESGKYRVALLEAGPSGHGLWTRMPIGYGKTFYEPRVNWMYQTAPVPGLGGRTSYWPRGKVLGGSSTINAMVYSRGQAADFEEWAALGNVGWGWSDVLAAYRRMEDHDLGAGPWHGAGGPLHVSTIDQDAHPLTAIFLQAAAEMGLPFSPDLNGETIEGAGHYQITTRKGLRESAATAYLKPRPNLYISTETQATRLLLDGRRVSGVATMEKGRQRDFFAAKEVIVAAGSIGSPHLLQLSGIGPAGLLKRVGIEVALDVPAVGQNLQDHLCYDHVYKSRRPSLNDALGPWMGKLRVGLQYLLFRKGPLALSLNQGGGYYRSRPGLAAPDIQLYFSPLSYERAQTPRVRALMSPDPFPGFSTSVSPCKPKSAGHLAITSPDWRVAPEIHPNYLSDPFDVAQLLDGARYLRRLAATPSFAAVIEAEMKPGGAAQSDADLIADIQARCYSVFHPVGTCRMGPDPANSVVDPQLRLHGLAGLRVADASIFPVITSGNTNAPAIMVGERAAEFVLGAP</sequence>
<dbReference type="InterPro" id="IPR000172">
    <property type="entry name" value="GMC_OxRdtase_N"/>
</dbReference>
<gene>
    <name evidence="8" type="ORF">SMD31_13795</name>
</gene>
<dbReference type="Gene3D" id="3.50.50.60">
    <property type="entry name" value="FAD/NAD(P)-binding domain"/>
    <property type="match status" value="1"/>
</dbReference>
<dbReference type="SUPFAM" id="SSF51905">
    <property type="entry name" value="FAD/NAD(P)-binding domain"/>
    <property type="match status" value="1"/>
</dbReference>
<evidence type="ECO:0000259" key="6">
    <source>
        <dbReference type="PROSITE" id="PS00623"/>
    </source>
</evidence>
<evidence type="ECO:0000256" key="4">
    <source>
        <dbReference type="ARBA" id="ARBA00022827"/>
    </source>
</evidence>
<dbReference type="PANTHER" id="PTHR11552">
    <property type="entry name" value="GLUCOSE-METHANOL-CHOLINE GMC OXIDOREDUCTASE"/>
    <property type="match status" value="1"/>
</dbReference>
<keyword evidence="4 5" id="KW-0274">FAD</keyword>
<feature type="domain" description="Glucose-methanol-choline oxidoreductase N-terminal" evidence="7">
    <location>
        <begin position="252"/>
        <end position="266"/>
    </location>
</feature>
<keyword evidence="9" id="KW-1185">Reference proteome</keyword>
<evidence type="ECO:0000313" key="9">
    <source>
        <dbReference type="Proteomes" id="UP001271769"/>
    </source>
</evidence>
<name>A0ABU5E0E0_9PROT</name>
<dbReference type="SUPFAM" id="SSF54373">
    <property type="entry name" value="FAD-linked reductases, C-terminal domain"/>
    <property type="match status" value="1"/>
</dbReference>
<dbReference type="Proteomes" id="UP001271769">
    <property type="component" value="Unassembled WGS sequence"/>
</dbReference>
<feature type="domain" description="Glucose-methanol-choline oxidoreductase N-terminal" evidence="6">
    <location>
        <begin position="82"/>
        <end position="105"/>
    </location>
</feature>
<comment type="caution">
    <text evidence="8">The sequence shown here is derived from an EMBL/GenBank/DDBJ whole genome shotgun (WGS) entry which is preliminary data.</text>
</comment>
<evidence type="ECO:0000313" key="8">
    <source>
        <dbReference type="EMBL" id="MDY0873010.1"/>
    </source>
</evidence>
<dbReference type="PANTHER" id="PTHR11552:SF147">
    <property type="entry name" value="CHOLINE DEHYDROGENASE, MITOCHONDRIAL"/>
    <property type="match status" value="1"/>
</dbReference>
<dbReference type="PIRSF" id="PIRSF000137">
    <property type="entry name" value="Alcohol_oxidase"/>
    <property type="match status" value="1"/>
</dbReference>
<dbReference type="Pfam" id="PF05199">
    <property type="entry name" value="GMC_oxred_C"/>
    <property type="match status" value="1"/>
</dbReference>
<dbReference type="InterPro" id="IPR007867">
    <property type="entry name" value="GMC_OxRtase_C"/>
</dbReference>
<accession>A0ABU5E0E0</accession>
<protein>
    <submittedName>
        <fullName evidence="8">GMC family oxidoreductase N-terminal domain-containing protein</fullName>
    </submittedName>
</protein>
<dbReference type="InterPro" id="IPR012132">
    <property type="entry name" value="GMC_OxRdtase"/>
</dbReference>
<organism evidence="8 9">
    <name type="scientific">Dongia rigui</name>
    <dbReference type="NCBI Taxonomy" id="940149"/>
    <lineage>
        <taxon>Bacteria</taxon>
        <taxon>Pseudomonadati</taxon>
        <taxon>Pseudomonadota</taxon>
        <taxon>Alphaproteobacteria</taxon>
        <taxon>Rhodospirillales</taxon>
        <taxon>Dongiaceae</taxon>
        <taxon>Dongia</taxon>
    </lineage>
</organism>
<evidence type="ECO:0000256" key="3">
    <source>
        <dbReference type="ARBA" id="ARBA00022630"/>
    </source>
</evidence>
<dbReference type="Pfam" id="PF00732">
    <property type="entry name" value="GMC_oxred_N"/>
    <property type="match status" value="1"/>
</dbReference>
<evidence type="ECO:0000259" key="7">
    <source>
        <dbReference type="PROSITE" id="PS00624"/>
    </source>
</evidence>
<evidence type="ECO:0000256" key="1">
    <source>
        <dbReference type="ARBA" id="ARBA00001974"/>
    </source>
</evidence>
<comment type="cofactor">
    <cofactor evidence="1">
        <name>FAD</name>
        <dbReference type="ChEBI" id="CHEBI:57692"/>
    </cofactor>
</comment>
<dbReference type="Gene3D" id="3.30.560.10">
    <property type="entry name" value="Glucose Oxidase, domain 3"/>
    <property type="match status" value="1"/>
</dbReference>
<dbReference type="PROSITE" id="PS00623">
    <property type="entry name" value="GMC_OXRED_1"/>
    <property type="match status" value="1"/>
</dbReference>
<reference evidence="8 9" key="1">
    <citation type="journal article" date="2013" name="Antonie Van Leeuwenhoek">
        <title>Dongia rigui sp. nov., isolated from freshwater of a large wetland in Korea.</title>
        <authorList>
            <person name="Baik K.S."/>
            <person name="Hwang Y.M."/>
            <person name="Choi J.S."/>
            <person name="Kwon J."/>
            <person name="Seong C.N."/>
        </authorList>
    </citation>
    <scope>NUCLEOTIDE SEQUENCE [LARGE SCALE GENOMIC DNA]</scope>
    <source>
        <strain evidence="8 9">04SU4-P</strain>
    </source>
</reference>
<dbReference type="RefSeq" id="WP_320501479.1">
    <property type="nucleotide sequence ID" value="NZ_JAXCLX010000002.1"/>
</dbReference>
<dbReference type="EMBL" id="JAXCLX010000002">
    <property type="protein sequence ID" value="MDY0873010.1"/>
    <property type="molecule type" value="Genomic_DNA"/>
</dbReference>
<dbReference type="PROSITE" id="PS00624">
    <property type="entry name" value="GMC_OXRED_2"/>
    <property type="match status" value="1"/>
</dbReference>
<dbReference type="InterPro" id="IPR036188">
    <property type="entry name" value="FAD/NAD-bd_sf"/>
</dbReference>
<comment type="similarity">
    <text evidence="2 5">Belongs to the GMC oxidoreductase family.</text>
</comment>
<proteinExistence type="inferred from homology"/>
<evidence type="ECO:0000256" key="2">
    <source>
        <dbReference type="ARBA" id="ARBA00010790"/>
    </source>
</evidence>
<keyword evidence="3 5" id="KW-0285">Flavoprotein</keyword>
<evidence type="ECO:0000256" key="5">
    <source>
        <dbReference type="RuleBase" id="RU003968"/>
    </source>
</evidence>